<organism evidence="3 4">
    <name type="scientific">Alloscardovia omnicolens</name>
    <dbReference type="NCBI Taxonomy" id="419015"/>
    <lineage>
        <taxon>Bacteria</taxon>
        <taxon>Bacillati</taxon>
        <taxon>Actinomycetota</taxon>
        <taxon>Actinomycetes</taxon>
        <taxon>Bifidobacteriales</taxon>
        <taxon>Bifidobacteriaceae</taxon>
        <taxon>Alloscardovia</taxon>
    </lineage>
</organism>
<dbReference type="GO" id="GO:0003700">
    <property type="term" value="F:DNA-binding transcription factor activity"/>
    <property type="evidence" value="ECO:0007669"/>
    <property type="project" value="InterPro"/>
</dbReference>
<protein>
    <submittedName>
        <fullName evidence="3">MerR family transcriptional regulator</fullName>
    </submittedName>
</protein>
<dbReference type="Pfam" id="PF13411">
    <property type="entry name" value="MerR_1"/>
    <property type="match status" value="1"/>
</dbReference>
<dbReference type="SMART" id="SM00422">
    <property type="entry name" value="HTH_MERR"/>
    <property type="match status" value="1"/>
</dbReference>
<dbReference type="Gene3D" id="1.10.1660.10">
    <property type="match status" value="1"/>
</dbReference>
<evidence type="ECO:0000313" key="4">
    <source>
        <dbReference type="Proteomes" id="UP000242263"/>
    </source>
</evidence>
<dbReference type="Proteomes" id="UP000242263">
    <property type="component" value="Unassembled WGS sequence"/>
</dbReference>
<dbReference type="GO" id="GO:0003677">
    <property type="term" value="F:DNA binding"/>
    <property type="evidence" value="ECO:0007669"/>
    <property type="project" value="UniProtKB-KW"/>
</dbReference>
<comment type="caution">
    <text evidence="3">The sequence shown here is derived from an EMBL/GenBank/DDBJ whole genome shotgun (WGS) entry which is preliminary data.</text>
</comment>
<dbReference type="PANTHER" id="PTHR30204:SF82">
    <property type="entry name" value="TRANSCRIPTIONAL REGULATOR, MERR FAMILY"/>
    <property type="match status" value="1"/>
</dbReference>
<dbReference type="EMBL" id="PKGU01000001">
    <property type="protein sequence ID" value="PKZ16274.1"/>
    <property type="molecule type" value="Genomic_DNA"/>
</dbReference>
<evidence type="ECO:0000313" key="3">
    <source>
        <dbReference type="EMBL" id="PKZ16274.1"/>
    </source>
</evidence>
<sequence length="146" mass="17035">MFLKIGEISERFNLPTSTLRYYDKAGFFPNMKRSGGQRLFGEHEIDTVHVIECLKKSGMSIEDIRQFIAWAEEGDSTLGERYKLILERCEALEKEFEQLRKVEAMLTYKKWYYTTAMELGSEEAVQAIEPQDIPENIRKAHELAFS</sequence>
<evidence type="ECO:0000256" key="1">
    <source>
        <dbReference type="ARBA" id="ARBA00023125"/>
    </source>
</evidence>
<accession>A0A2I1M821</accession>
<proteinExistence type="predicted"/>
<dbReference type="InterPro" id="IPR009061">
    <property type="entry name" value="DNA-bd_dom_put_sf"/>
</dbReference>
<dbReference type="PANTHER" id="PTHR30204">
    <property type="entry name" value="REDOX-CYCLING DRUG-SENSING TRANSCRIPTIONAL ACTIVATOR SOXR"/>
    <property type="match status" value="1"/>
</dbReference>
<feature type="domain" description="HTH merR-type" evidence="2">
    <location>
        <begin position="1"/>
        <end position="70"/>
    </location>
</feature>
<name>A0A2I1M821_9BIFI</name>
<dbReference type="InterPro" id="IPR047057">
    <property type="entry name" value="MerR_fam"/>
</dbReference>
<dbReference type="CDD" id="cd01109">
    <property type="entry name" value="HTH_YyaN"/>
    <property type="match status" value="1"/>
</dbReference>
<evidence type="ECO:0000259" key="2">
    <source>
        <dbReference type="PROSITE" id="PS50937"/>
    </source>
</evidence>
<dbReference type="AlphaFoldDB" id="A0A2I1M821"/>
<dbReference type="InterPro" id="IPR000551">
    <property type="entry name" value="MerR-type_HTH_dom"/>
</dbReference>
<dbReference type="PROSITE" id="PS50937">
    <property type="entry name" value="HTH_MERR_2"/>
    <property type="match status" value="1"/>
</dbReference>
<dbReference type="SUPFAM" id="SSF46955">
    <property type="entry name" value="Putative DNA-binding domain"/>
    <property type="match status" value="1"/>
</dbReference>
<gene>
    <name evidence="3" type="ORF">CYJ32_02290</name>
</gene>
<keyword evidence="1" id="KW-0238">DNA-binding</keyword>
<dbReference type="RefSeq" id="WP_101541228.1">
    <property type="nucleotide sequence ID" value="NZ_JBIPJW010000030.1"/>
</dbReference>
<reference evidence="3 4" key="1">
    <citation type="submission" date="2017-12" db="EMBL/GenBank/DDBJ databases">
        <title>Phylogenetic diversity of female urinary microbiome.</title>
        <authorList>
            <person name="Thomas-White K."/>
            <person name="Wolfe A.J."/>
        </authorList>
    </citation>
    <scope>NUCLEOTIDE SEQUENCE [LARGE SCALE GENOMIC DNA]</scope>
    <source>
        <strain evidence="3 4">UMB0064</strain>
    </source>
</reference>